<evidence type="ECO:0000256" key="1">
    <source>
        <dbReference type="ARBA" id="ARBA00004173"/>
    </source>
</evidence>
<dbReference type="Proteomes" id="UP000663879">
    <property type="component" value="Unassembled WGS sequence"/>
</dbReference>
<keyword evidence="4" id="KW-0496">Mitochondrion</keyword>
<dbReference type="EMBL" id="CAJNOC010000109">
    <property type="protein sequence ID" value="CAF0715770.1"/>
    <property type="molecule type" value="Genomic_DNA"/>
</dbReference>
<organism evidence="6 7">
    <name type="scientific">Brachionus calyciflorus</name>
    <dbReference type="NCBI Taxonomy" id="104777"/>
    <lineage>
        <taxon>Eukaryota</taxon>
        <taxon>Metazoa</taxon>
        <taxon>Spiralia</taxon>
        <taxon>Gnathifera</taxon>
        <taxon>Rotifera</taxon>
        <taxon>Eurotatoria</taxon>
        <taxon>Monogononta</taxon>
        <taxon>Pseudotrocha</taxon>
        <taxon>Ploima</taxon>
        <taxon>Brachionidae</taxon>
        <taxon>Brachionus</taxon>
    </lineage>
</organism>
<keyword evidence="7" id="KW-1185">Reference proteome</keyword>
<reference evidence="6" key="1">
    <citation type="submission" date="2021-02" db="EMBL/GenBank/DDBJ databases">
        <authorList>
            <person name="Nowell W R."/>
        </authorList>
    </citation>
    <scope>NUCLEOTIDE SEQUENCE</scope>
    <source>
        <strain evidence="6">Ploen Becks lab</strain>
    </source>
</reference>
<evidence type="ECO:0008006" key="8">
    <source>
        <dbReference type="Google" id="ProtNLM"/>
    </source>
</evidence>
<evidence type="ECO:0000313" key="7">
    <source>
        <dbReference type="Proteomes" id="UP000663879"/>
    </source>
</evidence>
<evidence type="ECO:0000256" key="4">
    <source>
        <dbReference type="ARBA" id="ARBA00023128"/>
    </source>
</evidence>
<dbReference type="PANTHER" id="PTHR28163:SF1">
    <property type="entry name" value="PROTEIN PET117 HOMOLOG, MITOCHONDRIAL"/>
    <property type="match status" value="1"/>
</dbReference>
<comment type="subcellular location">
    <subcellularLocation>
        <location evidence="1">Mitochondrion</location>
    </subcellularLocation>
</comment>
<accession>A0A813MB03</accession>
<name>A0A813MB03_9BILA</name>
<feature type="coiled-coil region" evidence="5">
    <location>
        <begin position="44"/>
        <end position="71"/>
    </location>
</feature>
<keyword evidence="3" id="KW-0809">Transit peptide</keyword>
<protein>
    <recommendedName>
        <fullName evidence="8">PET117</fullName>
    </recommendedName>
</protein>
<dbReference type="AlphaFoldDB" id="A0A813MB03"/>
<comment type="caution">
    <text evidence="6">The sequence shown here is derived from an EMBL/GenBank/DDBJ whole genome shotgun (WGS) entry which is preliminary data.</text>
</comment>
<keyword evidence="5" id="KW-0175">Coiled coil</keyword>
<dbReference type="GO" id="GO:0033617">
    <property type="term" value="P:mitochondrial respiratory chain complex IV assembly"/>
    <property type="evidence" value="ECO:0007669"/>
    <property type="project" value="TreeGrafter"/>
</dbReference>
<evidence type="ECO:0000313" key="6">
    <source>
        <dbReference type="EMBL" id="CAF0715770.1"/>
    </source>
</evidence>
<evidence type="ECO:0000256" key="2">
    <source>
        <dbReference type="ARBA" id="ARBA00008197"/>
    </source>
</evidence>
<comment type="similarity">
    <text evidence="2">Belongs to the PET117 family.</text>
</comment>
<dbReference type="InterPro" id="IPR031568">
    <property type="entry name" value="Pet117"/>
</dbReference>
<dbReference type="GO" id="GO:0005739">
    <property type="term" value="C:mitochondrion"/>
    <property type="evidence" value="ECO:0007669"/>
    <property type="project" value="UniProtKB-SubCell"/>
</dbReference>
<dbReference type="Pfam" id="PF15786">
    <property type="entry name" value="PET117"/>
    <property type="match status" value="1"/>
</dbReference>
<gene>
    <name evidence="6" type="ORF">OXX778_LOCUS1624</name>
</gene>
<sequence length="71" mass="8517">MSTKAKLIFSTCCAVSGYIIYRVHEYQQEERDRVRQGVFRDIERRANKLKNQQLLEEQAELQRQLTNNKKD</sequence>
<dbReference type="PANTHER" id="PTHR28163">
    <property type="entry name" value="PROTEIN PET117 HOMOLOG, MITOCHONDRIAL"/>
    <property type="match status" value="1"/>
</dbReference>
<evidence type="ECO:0000256" key="5">
    <source>
        <dbReference type="SAM" id="Coils"/>
    </source>
</evidence>
<proteinExistence type="inferred from homology"/>
<dbReference type="OrthoDB" id="76305at2759"/>
<evidence type="ECO:0000256" key="3">
    <source>
        <dbReference type="ARBA" id="ARBA00022946"/>
    </source>
</evidence>